<dbReference type="SUPFAM" id="SSF53474">
    <property type="entry name" value="alpha/beta-Hydrolases"/>
    <property type="match status" value="1"/>
</dbReference>
<accession>A0A517Y7U6</accession>
<dbReference type="InterPro" id="IPR006311">
    <property type="entry name" value="TAT_signal"/>
</dbReference>
<dbReference type="InterPro" id="IPR050261">
    <property type="entry name" value="FrsA_esterase"/>
</dbReference>
<dbReference type="EMBL" id="CP036274">
    <property type="protein sequence ID" value="QDU26296.1"/>
    <property type="molecule type" value="Genomic_DNA"/>
</dbReference>
<dbReference type="Proteomes" id="UP000315017">
    <property type="component" value="Chromosome"/>
</dbReference>
<reference evidence="2 3" key="1">
    <citation type="submission" date="2019-02" db="EMBL/GenBank/DDBJ databases">
        <title>Deep-cultivation of Planctomycetes and their phenomic and genomic characterization uncovers novel biology.</title>
        <authorList>
            <person name="Wiegand S."/>
            <person name="Jogler M."/>
            <person name="Boedeker C."/>
            <person name="Pinto D."/>
            <person name="Vollmers J."/>
            <person name="Rivas-Marin E."/>
            <person name="Kohn T."/>
            <person name="Peeters S.H."/>
            <person name="Heuer A."/>
            <person name="Rast P."/>
            <person name="Oberbeckmann S."/>
            <person name="Bunk B."/>
            <person name="Jeske O."/>
            <person name="Meyerdierks A."/>
            <person name="Storesund J.E."/>
            <person name="Kallscheuer N."/>
            <person name="Luecker S."/>
            <person name="Lage O.M."/>
            <person name="Pohl T."/>
            <person name="Merkel B.J."/>
            <person name="Hornburger P."/>
            <person name="Mueller R.-W."/>
            <person name="Bruemmer F."/>
            <person name="Labrenz M."/>
            <person name="Spormann A.M."/>
            <person name="Op den Camp H."/>
            <person name="Overmann J."/>
            <person name="Amann R."/>
            <person name="Jetten M.S.M."/>
            <person name="Mascher T."/>
            <person name="Medema M.H."/>
            <person name="Devos D.P."/>
            <person name="Kaster A.-K."/>
            <person name="Ovreas L."/>
            <person name="Rohde M."/>
            <person name="Galperin M.Y."/>
            <person name="Jogler C."/>
        </authorList>
    </citation>
    <scope>NUCLEOTIDE SEQUENCE [LARGE SCALE GENOMIC DNA]</scope>
    <source>
        <strain evidence="2 3">ETA_A8</strain>
    </source>
</reference>
<dbReference type="AlphaFoldDB" id="A0A517Y7U6"/>
<organism evidence="2 3">
    <name type="scientific">Anatilimnocola aggregata</name>
    <dbReference type="NCBI Taxonomy" id="2528021"/>
    <lineage>
        <taxon>Bacteria</taxon>
        <taxon>Pseudomonadati</taxon>
        <taxon>Planctomycetota</taxon>
        <taxon>Planctomycetia</taxon>
        <taxon>Pirellulales</taxon>
        <taxon>Pirellulaceae</taxon>
        <taxon>Anatilimnocola</taxon>
    </lineage>
</organism>
<evidence type="ECO:0000259" key="1">
    <source>
        <dbReference type="Pfam" id="PF01738"/>
    </source>
</evidence>
<dbReference type="OrthoDB" id="3668964at2"/>
<protein>
    <recommendedName>
        <fullName evidence="1">Dienelactone hydrolase domain-containing protein</fullName>
    </recommendedName>
</protein>
<evidence type="ECO:0000313" key="3">
    <source>
        <dbReference type="Proteomes" id="UP000315017"/>
    </source>
</evidence>
<evidence type="ECO:0000313" key="2">
    <source>
        <dbReference type="EMBL" id="QDU26296.1"/>
    </source>
</evidence>
<dbReference type="PANTHER" id="PTHR22946">
    <property type="entry name" value="DIENELACTONE HYDROLASE DOMAIN-CONTAINING PROTEIN-RELATED"/>
    <property type="match status" value="1"/>
</dbReference>
<dbReference type="Pfam" id="PF01738">
    <property type="entry name" value="DLH"/>
    <property type="match status" value="1"/>
</dbReference>
<proteinExistence type="predicted"/>
<dbReference type="KEGG" id="aagg:ETAA8_13740"/>
<dbReference type="PROSITE" id="PS51257">
    <property type="entry name" value="PROKAR_LIPOPROTEIN"/>
    <property type="match status" value="1"/>
</dbReference>
<dbReference type="GO" id="GO:0016787">
    <property type="term" value="F:hydrolase activity"/>
    <property type="evidence" value="ECO:0007669"/>
    <property type="project" value="InterPro"/>
</dbReference>
<gene>
    <name evidence="2" type="ORF">ETAA8_13740</name>
</gene>
<sequence length="380" mass="41860">MARSVARSISRHPDRRQFLTAASAVGCVSVFAPSTWAEGSANKEVSWLAETQQRPEKLPADAKSFPSLLVDKAGQPIRTVAAWQERRKELLAQWQEFLGAMPAKRDPSKPPQVKVLEADTVGNVTRQRVEYEVEPGLVTEAYICRPTELTGTTSGVVCFHSTVEHSIRQPAGLGKDVQKAFGLKFAQQGRIVFSPRCFAWPANDKMAVQEETRKYLARVPKSLGMAKMLYDSLVAVDILAKLPGVDPERLGAVGHSLGAKEVLYLAAFDERIKVTVSSEGGVGLKFSNWNAPWYLGTAIDEPGFPHDHHELLACVAPRPFLLVGGESADGDRGWPYIAAALPAYHLSDPTARLGQFNHRQGHAVPPIAEERIEEWFRTYL</sequence>
<keyword evidence="3" id="KW-1185">Reference proteome</keyword>
<feature type="domain" description="Dienelactone hydrolase" evidence="1">
    <location>
        <begin position="175"/>
        <end position="280"/>
    </location>
</feature>
<dbReference type="PANTHER" id="PTHR22946:SF8">
    <property type="entry name" value="ACETYL XYLAN ESTERASE DOMAIN-CONTAINING PROTEIN"/>
    <property type="match status" value="1"/>
</dbReference>
<dbReference type="Gene3D" id="3.40.50.1820">
    <property type="entry name" value="alpha/beta hydrolase"/>
    <property type="match status" value="1"/>
</dbReference>
<dbReference type="InterPro" id="IPR029058">
    <property type="entry name" value="AB_hydrolase_fold"/>
</dbReference>
<dbReference type="InterPro" id="IPR002925">
    <property type="entry name" value="Dienelactn_hydro"/>
</dbReference>
<name>A0A517Y7U6_9BACT</name>
<dbReference type="PROSITE" id="PS51318">
    <property type="entry name" value="TAT"/>
    <property type="match status" value="1"/>
</dbReference>